<dbReference type="Proteomes" id="UP000499080">
    <property type="component" value="Unassembled WGS sequence"/>
</dbReference>
<protein>
    <submittedName>
        <fullName evidence="1">Uncharacterized protein</fullName>
    </submittedName>
</protein>
<feature type="non-terminal residue" evidence="1">
    <location>
        <position position="1"/>
    </location>
</feature>
<proteinExistence type="predicted"/>
<name>A0A4Y2FA75_ARAVE</name>
<dbReference type="EMBL" id="BGPR01000868">
    <property type="protein sequence ID" value="GBM38430.1"/>
    <property type="molecule type" value="Genomic_DNA"/>
</dbReference>
<dbReference type="AlphaFoldDB" id="A0A4Y2FA75"/>
<reference evidence="1 2" key="1">
    <citation type="journal article" date="2019" name="Sci. Rep.">
        <title>Orb-weaving spider Araneus ventricosus genome elucidates the spidroin gene catalogue.</title>
        <authorList>
            <person name="Kono N."/>
            <person name="Nakamura H."/>
            <person name="Ohtoshi R."/>
            <person name="Moran D.A.P."/>
            <person name="Shinohara A."/>
            <person name="Yoshida Y."/>
            <person name="Fujiwara M."/>
            <person name="Mori M."/>
            <person name="Tomita M."/>
            <person name="Arakawa K."/>
        </authorList>
    </citation>
    <scope>NUCLEOTIDE SEQUENCE [LARGE SCALE GENOMIC DNA]</scope>
</reference>
<keyword evidence="2" id="KW-1185">Reference proteome</keyword>
<evidence type="ECO:0000313" key="1">
    <source>
        <dbReference type="EMBL" id="GBM38430.1"/>
    </source>
</evidence>
<evidence type="ECO:0000313" key="2">
    <source>
        <dbReference type="Proteomes" id="UP000499080"/>
    </source>
</evidence>
<comment type="caution">
    <text evidence="1">The sequence shown here is derived from an EMBL/GenBank/DDBJ whole genome shotgun (WGS) entry which is preliminary data.</text>
</comment>
<accession>A0A4Y2FA75</accession>
<gene>
    <name evidence="1" type="ORF">AVEN_260811-2_1</name>
</gene>
<organism evidence="1 2">
    <name type="scientific">Araneus ventricosus</name>
    <name type="common">Orbweaver spider</name>
    <name type="synonym">Epeira ventricosa</name>
    <dbReference type="NCBI Taxonomy" id="182803"/>
    <lineage>
        <taxon>Eukaryota</taxon>
        <taxon>Metazoa</taxon>
        <taxon>Ecdysozoa</taxon>
        <taxon>Arthropoda</taxon>
        <taxon>Chelicerata</taxon>
        <taxon>Arachnida</taxon>
        <taxon>Araneae</taxon>
        <taxon>Araneomorphae</taxon>
        <taxon>Entelegynae</taxon>
        <taxon>Araneoidea</taxon>
        <taxon>Araneidae</taxon>
        <taxon>Araneus</taxon>
    </lineage>
</organism>
<sequence length="87" mass="9908">ISRRTAPEFGLLIVNKERNYFPPVKCTQAPETARVQASVEWDGLRRDGAHRVMFSLVIFTSRFEATRGLILDGPLQFEQRPNDACDT</sequence>